<dbReference type="AlphaFoldDB" id="A0A4P0Y9X3"/>
<evidence type="ECO:0000313" key="1">
    <source>
        <dbReference type="EMBL" id="VTM57107.1"/>
    </source>
</evidence>
<organism evidence="1">
    <name type="scientific">Klebsiella pneumoniae</name>
    <dbReference type="NCBI Taxonomy" id="573"/>
    <lineage>
        <taxon>Bacteria</taxon>
        <taxon>Pseudomonadati</taxon>
        <taxon>Pseudomonadota</taxon>
        <taxon>Gammaproteobacteria</taxon>
        <taxon>Enterobacterales</taxon>
        <taxon>Enterobacteriaceae</taxon>
        <taxon>Klebsiella/Raoultella group</taxon>
        <taxon>Klebsiella</taxon>
        <taxon>Klebsiella pneumoniae complex</taxon>
    </lineage>
</organism>
<proteinExistence type="predicted"/>
<gene>
    <name evidence="1" type="ORF">NCTC9183_04567</name>
</gene>
<dbReference type="Proteomes" id="UP000507695">
    <property type="component" value="Unassembled WGS sequence"/>
</dbReference>
<dbReference type="EMBL" id="CABDVL010000003">
    <property type="protein sequence ID" value="VTM57107.1"/>
    <property type="molecule type" value="Genomic_DNA"/>
</dbReference>
<name>A0A4P0Y9X3_KLEPN</name>
<protein>
    <submittedName>
        <fullName evidence="1">Phosphate/phosphonate ABC transporter periplasmic protein</fullName>
    </submittedName>
</protein>
<reference evidence="1" key="1">
    <citation type="submission" date="2019-04" db="EMBL/GenBank/DDBJ databases">
        <authorList>
            <consortium name="Pathogen Informatics"/>
        </authorList>
    </citation>
    <scope>NUCLEOTIDE SEQUENCE</scope>
    <source>
        <strain evidence="1">NCTC9183</strain>
    </source>
</reference>
<sequence>MRAIVPCATPLLICGYSDMSREAYAPLLAWRDEAAALGVSQL</sequence>
<accession>A0A4P0Y9X3</accession>